<dbReference type="SUPFAM" id="SSF52833">
    <property type="entry name" value="Thioredoxin-like"/>
    <property type="match status" value="1"/>
</dbReference>
<protein>
    <recommendedName>
        <fullName evidence="6">Large ribosomal subunit protein mL43</fullName>
    </recommendedName>
</protein>
<dbReference type="PANTHER" id="PTHR21396">
    <property type="entry name" value="39S RIBOSOMAL PROTEIN L43"/>
    <property type="match status" value="1"/>
</dbReference>
<evidence type="ECO:0000256" key="2">
    <source>
        <dbReference type="ARBA" id="ARBA00006073"/>
    </source>
</evidence>
<dbReference type="GO" id="GO:0003735">
    <property type="term" value="F:structural constituent of ribosome"/>
    <property type="evidence" value="ECO:0007669"/>
    <property type="project" value="InterPro"/>
</dbReference>
<dbReference type="Proteomes" id="UP001212411">
    <property type="component" value="Chromosome 1"/>
</dbReference>
<evidence type="ECO:0000313" key="8">
    <source>
        <dbReference type="EMBL" id="WBW72764.1"/>
    </source>
</evidence>
<dbReference type="SMART" id="SM00916">
    <property type="entry name" value="L51_S25_CI-B8"/>
    <property type="match status" value="1"/>
</dbReference>
<keyword evidence="4" id="KW-0496">Mitochondrion</keyword>
<dbReference type="AlphaFoldDB" id="A0AAE9WAP1"/>
<proteinExistence type="inferred from homology"/>
<accession>A0AAE9WAP1</accession>
<evidence type="ECO:0000313" key="9">
    <source>
        <dbReference type="Proteomes" id="UP001212411"/>
    </source>
</evidence>
<dbReference type="InterPro" id="IPR036249">
    <property type="entry name" value="Thioredoxin-like_sf"/>
</dbReference>
<evidence type="ECO:0000256" key="1">
    <source>
        <dbReference type="ARBA" id="ARBA00004173"/>
    </source>
</evidence>
<dbReference type="InterPro" id="IPR007741">
    <property type="entry name" value="Ribosomal_mL43/mS25/NADH_DH"/>
</dbReference>
<dbReference type="Pfam" id="PF05047">
    <property type="entry name" value="L51_S25_CI-B8"/>
    <property type="match status" value="1"/>
</dbReference>
<dbReference type="KEGG" id="som:SOMG_00835"/>
<dbReference type="InterPro" id="IPR039927">
    <property type="entry name" value="Ribosomal_mL43"/>
</dbReference>
<evidence type="ECO:0000256" key="3">
    <source>
        <dbReference type="ARBA" id="ARBA00022980"/>
    </source>
</evidence>
<dbReference type="PANTHER" id="PTHR21396:SF2">
    <property type="entry name" value="LARGE RIBOSOMAL SUBUNIT PROTEIN ML43"/>
    <property type="match status" value="1"/>
</dbReference>
<reference evidence="8 9" key="1">
    <citation type="journal article" date="2023" name="G3 (Bethesda)">
        <title>A high-quality reference genome for the fission yeast Schizosaccharomyces osmophilus.</title>
        <authorList>
            <person name="Jia G.S."/>
            <person name="Zhang W.C."/>
            <person name="Liang Y."/>
            <person name="Liu X.H."/>
            <person name="Rhind N."/>
            <person name="Pidoux A."/>
            <person name="Brysch-Herzberg M."/>
            <person name="Du L.L."/>
        </authorList>
    </citation>
    <scope>NUCLEOTIDE SEQUENCE [LARGE SCALE GENOMIC DNA]</scope>
    <source>
        <strain evidence="8 9">CBS 15793</strain>
    </source>
</reference>
<keyword evidence="5" id="KW-0687">Ribonucleoprotein</keyword>
<evidence type="ECO:0000256" key="4">
    <source>
        <dbReference type="ARBA" id="ARBA00023128"/>
    </source>
</evidence>
<comment type="subcellular location">
    <subcellularLocation>
        <location evidence="1">Mitochondrion</location>
    </subcellularLocation>
</comment>
<comment type="similarity">
    <text evidence="2">Belongs to the mitochondrion-specific ribosomal protein mL43 family.</text>
</comment>
<feature type="domain" description="Ribosomal protein/NADH dehydrogenase" evidence="7">
    <location>
        <begin position="31"/>
        <end position="104"/>
    </location>
</feature>
<dbReference type="GeneID" id="80874317"/>
<dbReference type="EMBL" id="CP115611">
    <property type="protein sequence ID" value="WBW72764.1"/>
    <property type="molecule type" value="Genomic_DNA"/>
</dbReference>
<evidence type="ECO:0000259" key="7">
    <source>
        <dbReference type="SMART" id="SM00916"/>
    </source>
</evidence>
<gene>
    <name evidence="8" type="primary">mrpl51</name>
    <name evidence="8" type="ORF">SOMG_00835</name>
</gene>
<organism evidence="8 9">
    <name type="scientific">Schizosaccharomyces osmophilus</name>
    <dbReference type="NCBI Taxonomy" id="2545709"/>
    <lineage>
        <taxon>Eukaryota</taxon>
        <taxon>Fungi</taxon>
        <taxon>Dikarya</taxon>
        <taxon>Ascomycota</taxon>
        <taxon>Taphrinomycotina</taxon>
        <taxon>Schizosaccharomycetes</taxon>
        <taxon>Schizosaccharomycetales</taxon>
        <taxon>Schizosaccharomycetaceae</taxon>
        <taxon>Schizosaccharomyces</taxon>
    </lineage>
</organism>
<dbReference type="RefSeq" id="XP_056037007.1">
    <property type="nucleotide sequence ID" value="XM_056179628.1"/>
</dbReference>
<sequence>MIEIVQKTAIPKNGLGSFIRPCQRIELSYCNWGGSSKSMKEFLTKKLAPIAKTSQDIEFHVYNRQGQHPLIRAFYNTGREKTICTRKMDTKQIMDKITMCRDSDGLKPRFIKQPVQSTNPSVRGVWSPFSESAKSYRVYGKN</sequence>
<evidence type="ECO:0000256" key="6">
    <source>
        <dbReference type="ARBA" id="ARBA00035188"/>
    </source>
</evidence>
<dbReference type="GO" id="GO:0005762">
    <property type="term" value="C:mitochondrial large ribosomal subunit"/>
    <property type="evidence" value="ECO:0007669"/>
    <property type="project" value="TreeGrafter"/>
</dbReference>
<keyword evidence="3 8" id="KW-0689">Ribosomal protein</keyword>
<dbReference type="Gene3D" id="3.40.30.10">
    <property type="entry name" value="Glutaredoxin"/>
    <property type="match status" value="1"/>
</dbReference>
<evidence type="ECO:0000256" key="5">
    <source>
        <dbReference type="ARBA" id="ARBA00023274"/>
    </source>
</evidence>
<keyword evidence="9" id="KW-1185">Reference proteome</keyword>
<dbReference type="GO" id="GO:0032543">
    <property type="term" value="P:mitochondrial translation"/>
    <property type="evidence" value="ECO:0007669"/>
    <property type="project" value="InterPro"/>
</dbReference>
<name>A0AAE9WAP1_9SCHI</name>